<keyword evidence="2" id="KW-0804">Transcription</keyword>
<dbReference type="Gene3D" id="3.40.50.880">
    <property type="match status" value="1"/>
</dbReference>
<dbReference type="SUPFAM" id="SSF46689">
    <property type="entry name" value="Homeodomain-like"/>
    <property type="match status" value="2"/>
</dbReference>
<dbReference type="InterPro" id="IPR002818">
    <property type="entry name" value="DJ-1/PfpI"/>
</dbReference>
<dbReference type="GO" id="GO:0043565">
    <property type="term" value="F:sequence-specific DNA binding"/>
    <property type="evidence" value="ECO:0007669"/>
    <property type="project" value="InterPro"/>
</dbReference>
<feature type="domain" description="HTH araC/xylS-type" evidence="3">
    <location>
        <begin position="220"/>
        <end position="318"/>
    </location>
</feature>
<dbReference type="PROSITE" id="PS01124">
    <property type="entry name" value="HTH_ARAC_FAMILY_2"/>
    <property type="match status" value="1"/>
</dbReference>
<dbReference type="InterPro" id="IPR009057">
    <property type="entry name" value="Homeodomain-like_sf"/>
</dbReference>
<evidence type="ECO:0000313" key="5">
    <source>
        <dbReference type="Proteomes" id="UP000293162"/>
    </source>
</evidence>
<dbReference type="GO" id="GO:0003700">
    <property type="term" value="F:DNA-binding transcription factor activity"/>
    <property type="evidence" value="ECO:0007669"/>
    <property type="project" value="InterPro"/>
</dbReference>
<dbReference type="Pfam" id="PF01965">
    <property type="entry name" value="DJ-1_PfpI"/>
    <property type="match status" value="1"/>
</dbReference>
<reference evidence="4 5" key="1">
    <citation type="submission" date="2019-02" db="EMBL/GenBank/DDBJ databases">
        <title>Bacterial novel species Emticicia sp. 17J42-9 isolated from soil.</title>
        <authorList>
            <person name="Jung H.-Y."/>
        </authorList>
    </citation>
    <scope>NUCLEOTIDE SEQUENCE [LARGE SCALE GENOMIC DNA]</scope>
    <source>
        <strain evidence="4 5">17J42-9</strain>
    </source>
</reference>
<evidence type="ECO:0000313" key="4">
    <source>
        <dbReference type="EMBL" id="RYU94105.1"/>
    </source>
</evidence>
<name>A0A4Q5LWX4_9BACT</name>
<protein>
    <submittedName>
        <fullName evidence="4">Helix-turn-helix domain-containing protein</fullName>
    </submittedName>
</protein>
<dbReference type="EMBL" id="SEWF01000031">
    <property type="protein sequence ID" value="RYU94105.1"/>
    <property type="molecule type" value="Genomic_DNA"/>
</dbReference>
<proteinExistence type="predicted"/>
<dbReference type="Gene3D" id="1.10.10.60">
    <property type="entry name" value="Homeodomain-like"/>
    <property type="match status" value="2"/>
</dbReference>
<dbReference type="OrthoDB" id="9803764at2"/>
<evidence type="ECO:0000256" key="1">
    <source>
        <dbReference type="ARBA" id="ARBA00023015"/>
    </source>
</evidence>
<gene>
    <name evidence="4" type="ORF">EWM59_18775</name>
</gene>
<dbReference type="SUPFAM" id="SSF52317">
    <property type="entry name" value="Class I glutamine amidotransferase-like"/>
    <property type="match status" value="1"/>
</dbReference>
<keyword evidence="5" id="KW-1185">Reference proteome</keyword>
<dbReference type="CDD" id="cd03138">
    <property type="entry name" value="GATase1_AraC_2"/>
    <property type="match status" value="1"/>
</dbReference>
<dbReference type="InterPro" id="IPR018060">
    <property type="entry name" value="HTH_AraC"/>
</dbReference>
<dbReference type="SMART" id="SM00342">
    <property type="entry name" value="HTH_ARAC"/>
    <property type="match status" value="1"/>
</dbReference>
<dbReference type="Pfam" id="PF12833">
    <property type="entry name" value="HTH_18"/>
    <property type="match status" value="1"/>
</dbReference>
<dbReference type="PANTHER" id="PTHR43130:SF3">
    <property type="entry name" value="HTH-TYPE TRANSCRIPTIONAL REGULATOR RV1931C"/>
    <property type="match status" value="1"/>
</dbReference>
<comment type="caution">
    <text evidence="4">The sequence shown here is derived from an EMBL/GenBank/DDBJ whole genome shotgun (WGS) entry which is preliminary data.</text>
</comment>
<dbReference type="PANTHER" id="PTHR43130">
    <property type="entry name" value="ARAC-FAMILY TRANSCRIPTIONAL REGULATOR"/>
    <property type="match status" value="1"/>
</dbReference>
<evidence type="ECO:0000256" key="2">
    <source>
        <dbReference type="ARBA" id="ARBA00023163"/>
    </source>
</evidence>
<keyword evidence="1" id="KW-0805">Transcription regulation</keyword>
<accession>A0A4Q5LWX4</accession>
<dbReference type="RefSeq" id="WP_130022795.1">
    <property type="nucleotide sequence ID" value="NZ_SEWF01000031.1"/>
</dbReference>
<dbReference type="InterPro" id="IPR052158">
    <property type="entry name" value="INH-QAR"/>
</dbReference>
<evidence type="ECO:0000259" key="3">
    <source>
        <dbReference type="PROSITE" id="PS01124"/>
    </source>
</evidence>
<dbReference type="Proteomes" id="UP000293162">
    <property type="component" value="Unassembled WGS sequence"/>
</dbReference>
<dbReference type="InterPro" id="IPR029062">
    <property type="entry name" value="Class_I_gatase-like"/>
</dbReference>
<organism evidence="4 5">
    <name type="scientific">Emticicia agri</name>
    <dbReference type="NCBI Taxonomy" id="2492393"/>
    <lineage>
        <taxon>Bacteria</taxon>
        <taxon>Pseudomonadati</taxon>
        <taxon>Bacteroidota</taxon>
        <taxon>Cytophagia</taxon>
        <taxon>Cytophagales</taxon>
        <taxon>Leadbetterellaceae</taxon>
        <taxon>Emticicia</taxon>
    </lineage>
</organism>
<sequence>MKNITILIPENAVLASVNDPRNIFTSVNQFLQAAGKPAAFRVQMVGLTKEVKLHDNIFTVHADAIIDEVEETDMIFVPALSGDMQTALELNKGFLPWIVKQYENGAEVISLCIGAFLLASTGLLNGKRCSTHWLSANEFRTMFPQVDLVDDKIITEDQGLYSSGGASSYWNLLLHLVEKNVNREMAIKVAKYFAIDIERNSQASFMIFNGQKGHEDDAVKKAQDFIEKNFEDKITLDQLSDMFAIGRRSLERRFKKATNNTVMEYIQRVKIEAAKKRFETSRKNITEVMYDVGYTDNKAFRSTFKKVTGLSPIAYKNKYNRSALF</sequence>
<dbReference type="AlphaFoldDB" id="A0A4Q5LWX4"/>